<dbReference type="Pfam" id="PF00903">
    <property type="entry name" value="Glyoxalase"/>
    <property type="match status" value="1"/>
</dbReference>
<dbReference type="Gene3D" id="3.10.180.10">
    <property type="entry name" value="2,3-Dihydroxybiphenyl 1,2-Dioxygenase, domain 1"/>
    <property type="match status" value="1"/>
</dbReference>
<dbReference type="InterPro" id="IPR037523">
    <property type="entry name" value="VOC_core"/>
</dbReference>
<protein>
    <submittedName>
        <fullName evidence="2">VOC family protein</fullName>
    </submittedName>
</protein>
<evidence type="ECO:0000313" key="2">
    <source>
        <dbReference type="EMBL" id="MET7000129.1"/>
    </source>
</evidence>
<feature type="domain" description="VOC" evidence="1">
    <location>
        <begin position="3"/>
        <end position="127"/>
    </location>
</feature>
<name>A0ABV2TDF6_9BACT</name>
<evidence type="ECO:0000313" key="3">
    <source>
        <dbReference type="Proteomes" id="UP001549749"/>
    </source>
</evidence>
<accession>A0ABV2TDF6</accession>
<dbReference type="PROSITE" id="PS51819">
    <property type="entry name" value="VOC"/>
    <property type="match status" value="1"/>
</dbReference>
<dbReference type="Proteomes" id="UP001549749">
    <property type="component" value="Unassembled WGS sequence"/>
</dbReference>
<reference evidence="2 3" key="1">
    <citation type="submission" date="2024-06" db="EMBL/GenBank/DDBJ databases">
        <title>Chitinophaga defluvii sp. nov., isolated from municipal sewage.</title>
        <authorList>
            <person name="Zhang L."/>
        </authorList>
    </citation>
    <scope>NUCLEOTIDE SEQUENCE [LARGE SCALE GENOMIC DNA]</scope>
    <source>
        <strain evidence="2 3">H8</strain>
    </source>
</reference>
<proteinExistence type="predicted"/>
<sequence length="129" mass="14501">MSNLTSISPFFIVVSLKDSVSFYVNKLGFEVRYIGPENAPFFAIAGRDNISIMLKAIADDVKPVPNHTRHIWARWDAFIHAADVDALFEEYKARGVTFHQSIQDDDDGLRGFEVSDADGYVLFFGRPKG</sequence>
<organism evidence="2 3">
    <name type="scientific">Chitinophaga defluvii</name>
    <dbReference type="NCBI Taxonomy" id="3163343"/>
    <lineage>
        <taxon>Bacteria</taxon>
        <taxon>Pseudomonadati</taxon>
        <taxon>Bacteroidota</taxon>
        <taxon>Chitinophagia</taxon>
        <taxon>Chitinophagales</taxon>
        <taxon>Chitinophagaceae</taxon>
        <taxon>Chitinophaga</taxon>
    </lineage>
</organism>
<dbReference type="RefSeq" id="WP_354662689.1">
    <property type="nucleotide sequence ID" value="NZ_JBEXAC010000002.1"/>
</dbReference>
<dbReference type="InterPro" id="IPR029068">
    <property type="entry name" value="Glyas_Bleomycin-R_OHBP_Dase"/>
</dbReference>
<dbReference type="InterPro" id="IPR004360">
    <property type="entry name" value="Glyas_Fos-R_dOase_dom"/>
</dbReference>
<keyword evidence="3" id="KW-1185">Reference proteome</keyword>
<dbReference type="SUPFAM" id="SSF54593">
    <property type="entry name" value="Glyoxalase/Bleomycin resistance protein/Dihydroxybiphenyl dioxygenase"/>
    <property type="match status" value="1"/>
</dbReference>
<dbReference type="EMBL" id="JBEXAC010000002">
    <property type="protein sequence ID" value="MET7000129.1"/>
    <property type="molecule type" value="Genomic_DNA"/>
</dbReference>
<evidence type="ECO:0000259" key="1">
    <source>
        <dbReference type="PROSITE" id="PS51819"/>
    </source>
</evidence>
<gene>
    <name evidence="2" type="ORF">ABR189_22250</name>
</gene>
<comment type="caution">
    <text evidence="2">The sequence shown here is derived from an EMBL/GenBank/DDBJ whole genome shotgun (WGS) entry which is preliminary data.</text>
</comment>